<protein>
    <submittedName>
        <fullName evidence="1">Uncharacterized protein</fullName>
    </submittedName>
</protein>
<proteinExistence type="predicted"/>
<evidence type="ECO:0000313" key="1">
    <source>
        <dbReference type="EMBL" id="ANA49205.1"/>
    </source>
</evidence>
<dbReference type="OrthoDB" id="16461at10239"/>
<organism evidence="1 2">
    <name type="scientific">Pseudomonas phage phiPMW</name>
    <dbReference type="NCBI Taxonomy" id="1815582"/>
    <lineage>
        <taxon>Viruses</taxon>
        <taxon>Duplodnaviria</taxon>
        <taxon>Heunggongvirae</taxon>
        <taxon>Uroviricota</taxon>
        <taxon>Caudoviricetes</taxon>
        <taxon>Plaisancevirus</taxon>
        <taxon>Plaisancevirus PMW</taxon>
    </lineage>
</organism>
<dbReference type="Proteomes" id="UP000223738">
    <property type="component" value="Segment"/>
</dbReference>
<name>A0A1S5R1B6_9CAUD</name>
<accession>A0A1S5R1B6</accession>
<gene>
    <name evidence="1" type="ORF">PMW_80</name>
</gene>
<dbReference type="EMBL" id="KU862660">
    <property type="protein sequence ID" value="ANA49205.1"/>
    <property type="molecule type" value="Genomic_DNA"/>
</dbReference>
<sequence>MMIVPGYSPDGEPNFCTRCGCSEFVEKVTDRIDGYPCEKMIYCKACDLDVAYWSYGQYHPDYYITEGD</sequence>
<evidence type="ECO:0000313" key="2">
    <source>
        <dbReference type="Proteomes" id="UP000223738"/>
    </source>
</evidence>
<reference evidence="1 2" key="1">
    <citation type="submission" date="2016-03" db="EMBL/GenBank/DDBJ databases">
        <title>Characterization of pf16 and phiPMW: Two novel phages infecting Pseudomonas putida PpG1.</title>
        <authorList>
            <person name="Magill D.J."/>
            <person name="Krylov V.N."/>
            <person name="Allen C.C.R."/>
            <person name="McGrath J.W."/>
            <person name="Quinn J.P."/>
            <person name="Kulakov L.A."/>
        </authorList>
    </citation>
    <scope>NUCLEOTIDE SEQUENCE [LARGE SCALE GENOMIC DNA]</scope>
</reference>
<keyword evidence="2" id="KW-1185">Reference proteome</keyword>